<feature type="binding site" evidence="14">
    <location>
        <begin position="124"/>
        <end position="127"/>
    </location>
    <ligand>
        <name>GTP</name>
        <dbReference type="ChEBI" id="CHEBI:37565"/>
        <label>1</label>
    </ligand>
</feature>
<dbReference type="InterPro" id="IPR027417">
    <property type="entry name" value="P-loop_NTPase"/>
</dbReference>
<feature type="binding site" evidence="15">
    <location>
        <position position="33"/>
    </location>
    <ligand>
        <name>Mg(2+)</name>
        <dbReference type="ChEBI" id="CHEBI:18420"/>
        <label>2</label>
    </ligand>
</feature>
<evidence type="ECO:0000256" key="3">
    <source>
        <dbReference type="ARBA" id="ARBA00022475"/>
    </source>
</evidence>
<dbReference type="Pfam" id="PF07670">
    <property type="entry name" value="Gate"/>
    <property type="match status" value="2"/>
</dbReference>
<keyword evidence="5" id="KW-0997">Cell inner membrane</keyword>
<keyword evidence="6 16" id="KW-0812">Transmembrane</keyword>
<dbReference type="InterPro" id="IPR030389">
    <property type="entry name" value="G_FEOB_dom"/>
</dbReference>
<keyword evidence="2 16" id="KW-0813">Transport</keyword>
<keyword evidence="15" id="KW-0460">Magnesium</keyword>
<dbReference type="AlphaFoldDB" id="Q2YZS5"/>
<evidence type="ECO:0000256" key="11">
    <source>
        <dbReference type="ARBA" id="ARBA00023134"/>
    </source>
</evidence>
<feature type="binding site" evidence="14">
    <location>
        <begin position="18"/>
        <end position="25"/>
    </location>
    <ligand>
        <name>GTP</name>
        <dbReference type="ChEBI" id="CHEBI:37565"/>
        <label>1</label>
    </ligand>
</feature>
<dbReference type="GO" id="GO:0005525">
    <property type="term" value="F:GTP binding"/>
    <property type="evidence" value="ECO:0007669"/>
    <property type="project" value="UniProtKB-KW"/>
</dbReference>
<keyword evidence="4 16" id="KW-0410">Iron transport</keyword>
<evidence type="ECO:0000256" key="1">
    <source>
        <dbReference type="ARBA" id="ARBA00004429"/>
    </source>
</evidence>
<keyword evidence="7 14" id="KW-0547">Nucleotide-binding</keyword>
<evidence type="ECO:0000259" key="17">
    <source>
        <dbReference type="PROSITE" id="PS51711"/>
    </source>
</evidence>
<dbReference type="Pfam" id="PF02421">
    <property type="entry name" value="FeoB_N"/>
    <property type="match status" value="1"/>
</dbReference>
<evidence type="ECO:0000256" key="2">
    <source>
        <dbReference type="ARBA" id="ARBA00022448"/>
    </source>
</evidence>
<evidence type="ECO:0000256" key="16">
    <source>
        <dbReference type="RuleBase" id="RU362098"/>
    </source>
</evidence>
<dbReference type="InterPro" id="IPR003373">
    <property type="entry name" value="Fe2_transport_prot-B"/>
</dbReference>
<evidence type="ECO:0000256" key="6">
    <source>
        <dbReference type="ARBA" id="ARBA00022692"/>
    </source>
</evidence>
<dbReference type="EMBL" id="AJ937767">
    <property type="protein sequence ID" value="CAI78623.1"/>
    <property type="molecule type" value="Genomic_DNA"/>
</dbReference>
<reference evidence="18" key="1">
    <citation type="journal article" date="2005" name="Environ. Microbiol.">
        <title>Lateral gene transfer and phylogenetic assignment of environmental fosmid clones.</title>
        <authorList>
            <person name="Nesbo C.L."/>
            <person name="Boucher Y."/>
            <person name="Dlutek M."/>
            <person name="Doolittle F.W."/>
        </authorList>
    </citation>
    <scope>NUCLEOTIDE SEQUENCE</scope>
</reference>
<dbReference type="NCBIfam" id="TIGR00437">
    <property type="entry name" value="feoB"/>
    <property type="match status" value="1"/>
</dbReference>
<dbReference type="PRINTS" id="PR00326">
    <property type="entry name" value="GTP1OBG"/>
</dbReference>
<sequence>MFGALRMHKDTIRAALIGNPNSGKTTIFNEITGARQKVGNWAGVTVEKKEGYIEHKGHKIEITDLPGTYSLTAYSIEEIVSRNFILDEKPDVVIDVIDSSSIERSLYLATQLIELDIKLIFALNMMDIAISKGYQINRERLAELLGVPVVFTVGNKGSGVDDLLEKIVEVAEDRNTVSRHIHIAYGREVEKEIKDIQSALWQDPEIGKKYSTRWLSVKLIENDNEVIDAVSFFPEIADNVIKQVEQTKDNIYEIYKEDPEIIISDQRYGFINGALKECLKIKLTNRIDVSQKVDLFLTNRFIGIPIFIFFIWLMFQSTFKLGAIPADFLMALIEYFSSAISFILPDGLFQDMIVNGIIGGVGSVLVFLPNILILFFFIALFEDTGYMARAAFLMDKFMHIIGLHGRAFIPMLMGFGCNAPAIMATRTLENENDRLLSILINPLISCSARLPVYILIAGTFFPQHAGNAIFSIYITGIVLAIVMGKIFRVTLFKGETAPFVMELPPYRMPTIKGLVIHMWERGKIFLQKATGMILIASMIIWVLGTFPLNRQKIDHADIKKTMEGSYLYMLGKSISPLLQPLGMDWQESVALISGVAAKEIIVSTMGVIYTGKSIDGEDTQKLSDRLRESGMTPLRAYTFMVFVLIYSPCIVALAVMRRETNSFKWLFFSVGYSLTLAWITSFIIFQTGKMIGL</sequence>
<evidence type="ECO:0000256" key="14">
    <source>
        <dbReference type="PIRSR" id="PIRSR603373-1"/>
    </source>
</evidence>
<feature type="transmembrane region" description="Helical" evidence="16">
    <location>
        <begin position="525"/>
        <end position="544"/>
    </location>
</feature>
<dbReference type="InterPro" id="IPR006073">
    <property type="entry name" value="GTP-bd"/>
</dbReference>
<feature type="binding site" evidence="15">
    <location>
        <position position="29"/>
    </location>
    <ligand>
        <name>Mg(2+)</name>
        <dbReference type="ChEBI" id="CHEBI:18420"/>
        <label>2</label>
    </ligand>
</feature>
<dbReference type="Pfam" id="PF17910">
    <property type="entry name" value="FeoB_Cyto"/>
    <property type="match status" value="1"/>
</dbReference>
<feature type="transmembrane region" description="Helical" evidence="16">
    <location>
        <begin position="356"/>
        <end position="381"/>
    </location>
</feature>
<dbReference type="FunFam" id="1.10.287.1770:FF:000003">
    <property type="entry name" value="Ferrous iron transport protein B"/>
    <property type="match status" value="1"/>
</dbReference>
<accession>Q2YZS5</accession>
<dbReference type="PANTHER" id="PTHR43185:SF1">
    <property type="entry name" value="FE(2+) TRANSPORTER FEOB"/>
    <property type="match status" value="1"/>
</dbReference>
<dbReference type="FunFam" id="3.40.50.300:FF:000426">
    <property type="entry name" value="Ferrous iron transport protein B"/>
    <property type="match status" value="1"/>
</dbReference>
<feature type="transmembrane region" description="Helical" evidence="16">
    <location>
        <begin position="295"/>
        <end position="315"/>
    </location>
</feature>
<evidence type="ECO:0000256" key="9">
    <source>
        <dbReference type="ARBA" id="ARBA00023004"/>
    </source>
</evidence>
<dbReference type="InterPro" id="IPR050860">
    <property type="entry name" value="FeoB_GTPase"/>
</dbReference>
<name>Q2YZS5_9DELT</name>
<organism evidence="18">
    <name type="scientific">uncultured delta proteobacterium</name>
    <dbReference type="NCBI Taxonomy" id="34034"/>
    <lineage>
        <taxon>Bacteria</taxon>
        <taxon>Deltaproteobacteria</taxon>
        <taxon>environmental samples</taxon>
    </lineage>
</organism>
<dbReference type="InterPro" id="IPR041069">
    <property type="entry name" value="FeoB_Cyto"/>
</dbReference>
<evidence type="ECO:0000256" key="7">
    <source>
        <dbReference type="ARBA" id="ARBA00022741"/>
    </source>
</evidence>
<feature type="binding site" evidence="14">
    <location>
        <begin position="43"/>
        <end position="47"/>
    </location>
    <ligand>
        <name>GTP</name>
        <dbReference type="ChEBI" id="CHEBI:37565"/>
        <label>1</label>
    </ligand>
</feature>
<comment type="similarity">
    <text evidence="16">Belongs to the TRAFAC class TrmE-Era-EngA-EngB-Septin-like GTPase superfamily. FeoB GTPase (TC 9.A.8) family.</text>
</comment>
<evidence type="ECO:0000313" key="18">
    <source>
        <dbReference type="EMBL" id="CAI78623.1"/>
    </source>
</evidence>
<feature type="transmembrane region" description="Helical" evidence="16">
    <location>
        <begin position="321"/>
        <end position="344"/>
    </location>
</feature>
<evidence type="ECO:0000256" key="12">
    <source>
        <dbReference type="ARBA" id="ARBA00023136"/>
    </source>
</evidence>
<evidence type="ECO:0000256" key="8">
    <source>
        <dbReference type="ARBA" id="ARBA00022989"/>
    </source>
</evidence>
<evidence type="ECO:0000256" key="10">
    <source>
        <dbReference type="ARBA" id="ARBA00023065"/>
    </source>
</evidence>
<dbReference type="PROSITE" id="PS51711">
    <property type="entry name" value="G_FEOB"/>
    <property type="match status" value="1"/>
</dbReference>
<gene>
    <name evidence="18" type="primary">feoB</name>
</gene>
<keyword evidence="9 16" id="KW-0408">Iron</keyword>
<dbReference type="PANTHER" id="PTHR43185">
    <property type="entry name" value="FERROUS IRON TRANSPORT PROTEIN B"/>
    <property type="match status" value="1"/>
</dbReference>
<feature type="transmembrane region" description="Helical" evidence="16">
    <location>
        <begin position="665"/>
        <end position="685"/>
    </location>
</feature>
<feature type="binding site" evidence="15">
    <location>
        <position position="32"/>
    </location>
    <ligand>
        <name>Mg(2+)</name>
        <dbReference type="ChEBI" id="CHEBI:18420"/>
        <label>2</label>
    </ligand>
</feature>
<dbReference type="CDD" id="cd01879">
    <property type="entry name" value="FeoB"/>
    <property type="match status" value="1"/>
</dbReference>
<feature type="domain" description="FeoB-type G" evidence="17">
    <location>
        <begin position="11"/>
        <end position="173"/>
    </location>
</feature>
<dbReference type="Gene3D" id="1.10.287.1770">
    <property type="match status" value="1"/>
</dbReference>
<evidence type="ECO:0000256" key="15">
    <source>
        <dbReference type="PIRSR" id="PIRSR603373-2"/>
    </source>
</evidence>
<feature type="transmembrane region" description="Helical" evidence="16">
    <location>
        <begin position="401"/>
        <end position="423"/>
    </location>
</feature>
<dbReference type="Pfam" id="PF07664">
    <property type="entry name" value="FeoB_C"/>
    <property type="match status" value="1"/>
</dbReference>
<dbReference type="GO" id="GO:0046872">
    <property type="term" value="F:metal ion binding"/>
    <property type="evidence" value="ECO:0007669"/>
    <property type="project" value="UniProtKB-KW"/>
</dbReference>
<dbReference type="Gene3D" id="3.40.50.300">
    <property type="entry name" value="P-loop containing nucleotide triphosphate hydrolases"/>
    <property type="match status" value="1"/>
</dbReference>
<keyword evidence="11 14" id="KW-0342">GTP-binding</keyword>
<keyword evidence="12 16" id="KW-0472">Membrane</keyword>
<dbReference type="SUPFAM" id="SSF52540">
    <property type="entry name" value="P-loop containing nucleoside triphosphate hydrolases"/>
    <property type="match status" value="1"/>
</dbReference>
<dbReference type="GO" id="GO:0005886">
    <property type="term" value="C:plasma membrane"/>
    <property type="evidence" value="ECO:0007669"/>
    <property type="project" value="UniProtKB-SubCell"/>
</dbReference>
<proteinExistence type="inferred from homology"/>
<keyword evidence="10" id="KW-0406">Ion transport</keyword>
<dbReference type="GO" id="GO:0015093">
    <property type="term" value="F:ferrous iron transmembrane transporter activity"/>
    <property type="evidence" value="ECO:0007669"/>
    <property type="project" value="UniProtKB-UniRule"/>
</dbReference>
<evidence type="ECO:0000256" key="13">
    <source>
        <dbReference type="NCBIfam" id="TIGR00437"/>
    </source>
</evidence>
<keyword evidence="3" id="KW-1003">Cell membrane</keyword>
<feature type="transmembrane region" description="Helical" evidence="16">
    <location>
        <begin position="435"/>
        <end position="456"/>
    </location>
</feature>
<feature type="transmembrane region" description="Helical" evidence="16">
    <location>
        <begin position="636"/>
        <end position="656"/>
    </location>
</feature>
<dbReference type="InterPro" id="IPR011642">
    <property type="entry name" value="Gate_dom"/>
</dbReference>
<evidence type="ECO:0000256" key="5">
    <source>
        <dbReference type="ARBA" id="ARBA00022519"/>
    </source>
</evidence>
<comment type="subcellular location">
    <subcellularLocation>
        <location evidence="1 16">Cell inner membrane</location>
        <topology evidence="1 16">Multi-pass membrane protein</topology>
    </subcellularLocation>
</comment>
<protein>
    <recommendedName>
        <fullName evidence="13 16">Ferrous iron transport protein B</fullName>
    </recommendedName>
</protein>
<keyword evidence="8 16" id="KW-1133">Transmembrane helix</keyword>
<evidence type="ECO:0000256" key="4">
    <source>
        <dbReference type="ARBA" id="ARBA00022496"/>
    </source>
</evidence>
<feature type="binding site" evidence="14">
    <location>
        <begin position="64"/>
        <end position="67"/>
    </location>
    <ligand>
        <name>GTP</name>
        <dbReference type="ChEBI" id="CHEBI:37565"/>
        <label>1</label>
    </ligand>
</feature>
<feature type="transmembrane region" description="Helical" evidence="16">
    <location>
        <begin position="468"/>
        <end position="487"/>
    </location>
</feature>
<keyword evidence="15" id="KW-0479">Metal-binding</keyword>
<comment type="function">
    <text evidence="16">Probable transporter of a GTP-driven Fe(2+) uptake system.</text>
</comment>
<dbReference type="InterPro" id="IPR011640">
    <property type="entry name" value="Fe2_transport_prot_B_C"/>
</dbReference>